<name>A0A2V2F1Q6_9FIRM</name>
<dbReference type="EMBL" id="JALDAW010000002">
    <property type="protein sequence ID" value="MDY5166705.1"/>
    <property type="molecule type" value="Genomic_DNA"/>
</dbReference>
<feature type="transmembrane region" description="Helical" evidence="7">
    <location>
        <begin position="274"/>
        <end position="300"/>
    </location>
</feature>
<dbReference type="GeneID" id="94441547"/>
<dbReference type="SUPFAM" id="SSF161098">
    <property type="entry name" value="MetI-like"/>
    <property type="match status" value="1"/>
</dbReference>
<keyword evidence="11" id="KW-1185">Reference proteome</keyword>
<feature type="domain" description="ABC transmembrane type-1" evidence="8">
    <location>
        <begin position="94"/>
        <end position="297"/>
    </location>
</feature>
<dbReference type="PANTHER" id="PTHR43163:SF6">
    <property type="entry name" value="DIPEPTIDE TRANSPORT SYSTEM PERMEASE PROTEIN DPPB-RELATED"/>
    <property type="match status" value="1"/>
</dbReference>
<dbReference type="Proteomes" id="UP000247612">
    <property type="component" value="Unassembled WGS sequence"/>
</dbReference>
<evidence type="ECO:0000259" key="8">
    <source>
        <dbReference type="PROSITE" id="PS50928"/>
    </source>
</evidence>
<feature type="transmembrane region" description="Helical" evidence="7">
    <location>
        <begin position="100"/>
        <end position="121"/>
    </location>
</feature>
<gene>
    <name evidence="10" type="ORF">DES51_103196</name>
    <name evidence="9" type="ORF">MQE39_01015</name>
</gene>
<keyword evidence="4 7" id="KW-0812">Transmembrane</keyword>
<evidence type="ECO:0000256" key="5">
    <source>
        <dbReference type="ARBA" id="ARBA00022989"/>
    </source>
</evidence>
<comment type="subcellular location">
    <subcellularLocation>
        <location evidence="1 7">Cell membrane</location>
        <topology evidence="1 7">Multi-pass membrane protein</topology>
    </subcellularLocation>
</comment>
<dbReference type="InterPro" id="IPR000515">
    <property type="entry name" value="MetI-like"/>
</dbReference>
<keyword evidence="2 7" id="KW-0813">Transport</keyword>
<accession>A0A2V2F1Q6</accession>
<evidence type="ECO:0000256" key="6">
    <source>
        <dbReference type="ARBA" id="ARBA00023136"/>
    </source>
</evidence>
<evidence type="ECO:0000256" key="7">
    <source>
        <dbReference type="RuleBase" id="RU363032"/>
    </source>
</evidence>
<dbReference type="Gene3D" id="1.10.3720.10">
    <property type="entry name" value="MetI-like"/>
    <property type="match status" value="1"/>
</dbReference>
<keyword evidence="5 7" id="KW-1133">Transmembrane helix</keyword>
<dbReference type="InterPro" id="IPR035906">
    <property type="entry name" value="MetI-like_sf"/>
</dbReference>
<dbReference type="PROSITE" id="PS50928">
    <property type="entry name" value="ABC_TM1"/>
    <property type="match status" value="1"/>
</dbReference>
<sequence>MTKYVLKRVAISAVTLLVILFVLYLMLEFMPGTPFNDEKLTDAQRLIIETKYGLNRPFLVRFVDYVVMMLRGDLGVSYSIQKNMPISQMLDARLWVSIRLGLQAIIVGVPVGIVLGIVSALKKNTWIDTLTSVFAVLGVSIPNFLFAMLFILLFSKTLNWLPSIFMLQKPFVSSIMPTIALSLFSIAQIARFTRSEMVDVLGSEYMLLAQSKGLSRPILIFRHALRNTLIPVITVMAPLIVGVMTGSLVIEKMFSIPGIGQLLTMGIQANDYNVVMACAFIYSLLYVVVMFAVDLLYGVIDPRIRLVKGGTNE</sequence>
<protein>
    <submittedName>
        <fullName evidence="9">ABC transporter permease</fullName>
    </submittedName>
    <submittedName>
        <fullName evidence="10">Oligopeptide transport system permease protein</fullName>
    </submittedName>
</protein>
<dbReference type="STRING" id="1034346.GCA_000313565_01982"/>
<dbReference type="Proteomes" id="UP001276902">
    <property type="component" value="Unassembled WGS sequence"/>
</dbReference>
<feature type="transmembrane region" description="Helical" evidence="7">
    <location>
        <begin position="229"/>
        <end position="254"/>
    </location>
</feature>
<evidence type="ECO:0000313" key="9">
    <source>
        <dbReference type="EMBL" id="MDY5166705.1"/>
    </source>
</evidence>
<dbReference type="EMBL" id="QJKH01000003">
    <property type="protein sequence ID" value="PXX80600.1"/>
    <property type="molecule type" value="Genomic_DNA"/>
</dbReference>
<evidence type="ECO:0000256" key="2">
    <source>
        <dbReference type="ARBA" id="ARBA00022448"/>
    </source>
</evidence>
<reference evidence="10 11" key="1">
    <citation type="submission" date="2018-05" db="EMBL/GenBank/DDBJ databases">
        <title>Genomic Encyclopedia of Type Strains, Phase IV (KMG-IV): sequencing the most valuable type-strain genomes for metagenomic binning, comparative biology and taxonomic classification.</title>
        <authorList>
            <person name="Goeker M."/>
        </authorList>
    </citation>
    <scope>NUCLEOTIDE SEQUENCE [LARGE SCALE GENOMIC DNA]</scope>
    <source>
        <strain evidence="10 11">JC118</strain>
    </source>
</reference>
<dbReference type="CDD" id="cd06261">
    <property type="entry name" value="TM_PBP2"/>
    <property type="match status" value="1"/>
</dbReference>
<keyword evidence="6 7" id="KW-0472">Membrane</keyword>
<reference evidence="9" key="2">
    <citation type="submission" date="2022-03" db="EMBL/GenBank/DDBJ databases">
        <title>First case of bacteraemia caused by Dielma fastidiosa in a patient hospitalised with diverticulitis.</title>
        <authorList>
            <person name="Forman-Ankjaer B."/>
            <person name="Hvid-Jensen F."/>
            <person name="Kobel C.M."/>
            <person name="Greve T."/>
        </authorList>
    </citation>
    <scope>NUCLEOTIDE SEQUENCE</scope>
    <source>
        <strain evidence="9">AUH_DF_2021</strain>
    </source>
</reference>
<comment type="caution">
    <text evidence="10">The sequence shown here is derived from an EMBL/GenBank/DDBJ whole genome shotgun (WGS) entry which is preliminary data.</text>
</comment>
<evidence type="ECO:0000256" key="3">
    <source>
        <dbReference type="ARBA" id="ARBA00022475"/>
    </source>
</evidence>
<feature type="transmembrane region" description="Helical" evidence="7">
    <location>
        <begin position="174"/>
        <end position="193"/>
    </location>
</feature>
<evidence type="ECO:0000256" key="4">
    <source>
        <dbReference type="ARBA" id="ARBA00022692"/>
    </source>
</evidence>
<feature type="transmembrane region" description="Helical" evidence="7">
    <location>
        <begin position="133"/>
        <end position="154"/>
    </location>
</feature>
<evidence type="ECO:0000313" key="11">
    <source>
        <dbReference type="Proteomes" id="UP000247612"/>
    </source>
</evidence>
<evidence type="ECO:0000256" key="1">
    <source>
        <dbReference type="ARBA" id="ARBA00004651"/>
    </source>
</evidence>
<evidence type="ECO:0000313" key="10">
    <source>
        <dbReference type="EMBL" id="PXX80600.1"/>
    </source>
</evidence>
<dbReference type="PANTHER" id="PTHR43163">
    <property type="entry name" value="DIPEPTIDE TRANSPORT SYSTEM PERMEASE PROTEIN DPPB-RELATED"/>
    <property type="match status" value="1"/>
</dbReference>
<dbReference type="GO" id="GO:0055085">
    <property type="term" value="P:transmembrane transport"/>
    <property type="evidence" value="ECO:0007669"/>
    <property type="project" value="InterPro"/>
</dbReference>
<comment type="similarity">
    <text evidence="7">Belongs to the binding-protein-dependent transport system permease family.</text>
</comment>
<dbReference type="AlphaFoldDB" id="A0A2V2F1Q6"/>
<keyword evidence="3" id="KW-1003">Cell membrane</keyword>
<dbReference type="RefSeq" id="WP_022938287.1">
    <property type="nucleotide sequence ID" value="NZ_BAABZA010000008.1"/>
</dbReference>
<dbReference type="OrthoDB" id="9806409at2"/>
<dbReference type="Pfam" id="PF00528">
    <property type="entry name" value="BPD_transp_1"/>
    <property type="match status" value="1"/>
</dbReference>
<proteinExistence type="inferred from homology"/>
<feature type="transmembrane region" description="Helical" evidence="7">
    <location>
        <begin position="9"/>
        <end position="27"/>
    </location>
</feature>
<organism evidence="10 11">
    <name type="scientific">Dielma fastidiosa</name>
    <dbReference type="NCBI Taxonomy" id="1034346"/>
    <lineage>
        <taxon>Bacteria</taxon>
        <taxon>Bacillati</taxon>
        <taxon>Bacillota</taxon>
        <taxon>Erysipelotrichia</taxon>
        <taxon>Erysipelotrichales</taxon>
        <taxon>Erysipelotrichaceae</taxon>
        <taxon>Dielma</taxon>
    </lineage>
</organism>
<dbReference type="GO" id="GO:0005886">
    <property type="term" value="C:plasma membrane"/>
    <property type="evidence" value="ECO:0007669"/>
    <property type="project" value="UniProtKB-SubCell"/>
</dbReference>